<comment type="caution">
    <text evidence="16">The sequence shown here is derived from an EMBL/GenBank/DDBJ whole genome shotgun (WGS) entry which is preliminary data.</text>
</comment>
<feature type="compositionally biased region" description="Polar residues" evidence="13">
    <location>
        <begin position="702"/>
        <end position="711"/>
    </location>
</feature>
<evidence type="ECO:0000256" key="7">
    <source>
        <dbReference type="ARBA" id="ARBA00022771"/>
    </source>
</evidence>
<dbReference type="SUPFAM" id="SSF53098">
    <property type="entry name" value="Ribonuclease H-like"/>
    <property type="match status" value="1"/>
</dbReference>
<dbReference type="Gene3D" id="3.30.420.10">
    <property type="entry name" value="Ribonuclease H-like superfamily/Ribonuclease H"/>
    <property type="match status" value="1"/>
</dbReference>
<reference evidence="16 17" key="1">
    <citation type="submission" date="2017-03" db="EMBL/GenBank/DDBJ databases">
        <title>Genomes of endolithic fungi from Antarctica.</title>
        <authorList>
            <person name="Coleine C."/>
            <person name="Masonjones S."/>
            <person name="Stajich J.E."/>
        </authorList>
    </citation>
    <scope>NUCLEOTIDE SEQUENCE [LARGE SCALE GENOMIC DNA]</scope>
    <source>
        <strain evidence="16 17">CCFEE 6315</strain>
    </source>
</reference>
<dbReference type="GO" id="GO:0005737">
    <property type="term" value="C:cytoplasm"/>
    <property type="evidence" value="ECO:0007669"/>
    <property type="project" value="UniProtKB-ARBA"/>
</dbReference>
<dbReference type="InterPro" id="IPR036443">
    <property type="entry name" value="Znf_RanBP2_sf"/>
</dbReference>
<dbReference type="FunFam" id="4.10.1060.10:FF:000021">
    <property type="entry name" value="MUTL protein homolog 3"/>
    <property type="match status" value="1"/>
</dbReference>
<keyword evidence="3" id="KW-0158">Chromosome</keyword>
<proteinExistence type="predicted"/>
<dbReference type="InterPro" id="IPR000504">
    <property type="entry name" value="RRM_dom"/>
</dbReference>
<evidence type="ECO:0000256" key="8">
    <source>
        <dbReference type="ARBA" id="ARBA00022833"/>
    </source>
</evidence>
<evidence type="ECO:0000256" key="1">
    <source>
        <dbReference type="ARBA" id="ARBA00004123"/>
    </source>
</evidence>
<dbReference type="CDD" id="cd06133">
    <property type="entry name" value="ERI-1_3'hExo_like"/>
    <property type="match status" value="1"/>
</dbReference>
<keyword evidence="17" id="KW-1185">Reference proteome</keyword>
<keyword evidence="10" id="KW-0539">Nucleus</keyword>
<keyword evidence="7 12" id="KW-0863">Zinc-finger</keyword>
<dbReference type="SMART" id="SM00360">
    <property type="entry name" value="RRM"/>
    <property type="match status" value="1"/>
</dbReference>
<organism evidence="16 17">
    <name type="scientific">Salinomyces thailandicus</name>
    <dbReference type="NCBI Taxonomy" id="706561"/>
    <lineage>
        <taxon>Eukaryota</taxon>
        <taxon>Fungi</taxon>
        <taxon>Dikarya</taxon>
        <taxon>Ascomycota</taxon>
        <taxon>Pezizomycotina</taxon>
        <taxon>Dothideomycetes</taxon>
        <taxon>Dothideomycetidae</taxon>
        <taxon>Mycosphaerellales</taxon>
        <taxon>Teratosphaeriaceae</taxon>
        <taxon>Salinomyces</taxon>
    </lineage>
</organism>
<evidence type="ECO:0000256" key="13">
    <source>
        <dbReference type="SAM" id="MobiDB-lite"/>
    </source>
</evidence>
<dbReference type="FunFam" id="4.10.1060.10:FF:000024">
    <property type="entry name" value="RNA-binding protein"/>
    <property type="match status" value="1"/>
</dbReference>
<dbReference type="GO" id="GO:0005634">
    <property type="term" value="C:nucleus"/>
    <property type="evidence" value="ECO:0007669"/>
    <property type="project" value="UniProtKB-SubCell"/>
</dbReference>
<name>A0A4U0TRU6_9PEZI</name>
<evidence type="ECO:0000256" key="10">
    <source>
        <dbReference type="ARBA" id="ARBA00023242"/>
    </source>
</evidence>
<evidence type="ECO:0000256" key="11">
    <source>
        <dbReference type="PROSITE-ProRule" id="PRU00176"/>
    </source>
</evidence>
<evidence type="ECO:0000256" key="2">
    <source>
        <dbReference type="ARBA" id="ARBA00004286"/>
    </source>
</evidence>
<dbReference type="InterPro" id="IPR035979">
    <property type="entry name" value="RBD_domain_sf"/>
</dbReference>
<dbReference type="SUPFAM" id="SSF90209">
    <property type="entry name" value="Ran binding protein zinc finger-like"/>
    <property type="match status" value="2"/>
</dbReference>
<sequence>MATPTPPQPYQGNTYGGQQASQGAPPMGQGGYAAERTNSSAAAAAAQYAAAQSGHQFDKYCVIHVATTCDEHGVYVTKDSAEVIEIGWTVVDARDPGLPELHHQSVLVKPVNTPITPLCTSLTTLTWEHVRNAGTFRDAIMAFDSYAKEHLVNKDANQSDAPSFAFVTLTPWDLRVQMPREARDKNVVLPAYLQHPVLFGLRGEYQTFQSHHPETLAFSSSTLSSICAGLEVEEVRSSGKVTGGLPFHLQALAPSSPRRALEEALTLTRCLRSLVQKSRPSANNPAGTLDVMTRPLDARSDVRAFLGERSKVLHLSGLPHDTTQSELESWFTQYGGRPIAFWTLRTPEGGKPSGSGFVVFGSHEEAAESLSMNGRALNDRAIEVSPSSSRVLDRAAASQPPGGPPLLTPFPPSKNRPRPGDWTCPSCGFSNFQRRTACFRCSFPAMSAQAPDPYGGGYGMPPNPYGGGPSYGHPGMMGGPHMHGSGGYGGGGMGSSSGRGGIVPFRAGDWKCGNEGCGYHNFAKNVSCLRCGASRSQAAVVAEGGMTQFPGGNNYGGPPPQGPPPSMTMGSMDSSSYSAMTPGSGGYGQQSMGGGYGGQSYGPPSSYALPSGLGGPSPYMPGGYTQMGSNGGMQGQGGGFDSRAEQAFNQGNASASGGAPGYSNGGYGGGGQYGGNDGSGADFSFLNAGMGNLGLGDRDGRNGQNNTKSPQ</sequence>
<dbReference type="GO" id="GO:0005694">
    <property type="term" value="C:chromosome"/>
    <property type="evidence" value="ECO:0007669"/>
    <property type="project" value="UniProtKB-SubCell"/>
</dbReference>
<gene>
    <name evidence="16" type="ORF">B0A50_06406</name>
</gene>
<dbReference type="SMART" id="SM00547">
    <property type="entry name" value="ZnF_RBZ"/>
    <property type="match status" value="2"/>
</dbReference>
<feature type="compositionally biased region" description="Pro residues" evidence="13">
    <location>
        <begin position="401"/>
        <end position="414"/>
    </location>
</feature>
<evidence type="ECO:0000256" key="3">
    <source>
        <dbReference type="ARBA" id="ARBA00022454"/>
    </source>
</evidence>
<dbReference type="GO" id="GO:0008270">
    <property type="term" value="F:zinc ion binding"/>
    <property type="evidence" value="ECO:0007669"/>
    <property type="project" value="UniProtKB-KW"/>
</dbReference>
<dbReference type="Gene3D" id="3.30.70.330">
    <property type="match status" value="1"/>
</dbReference>
<protein>
    <recommendedName>
        <fullName evidence="18">RNA binding protein</fullName>
    </recommendedName>
</protein>
<accession>A0A4U0TRU6</accession>
<feature type="region of interest" description="Disordered" evidence="13">
    <location>
        <begin position="553"/>
        <end position="711"/>
    </location>
</feature>
<keyword evidence="6" id="KW-0677">Repeat</keyword>
<dbReference type="Pfam" id="PF00076">
    <property type="entry name" value="RRM_1"/>
    <property type="match status" value="1"/>
</dbReference>
<feature type="compositionally biased region" description="Gly residues" evidence="13">
    <location>
        <begin position="583"/>
        <end position="600"/>
    </location>
</feature>
<evidence type="ECO:0000256" key="9">
    <source>
        <dbReference type="ARBA" id="ARBA00022884"/>
    </source>
</evidence>
<dbReference type="InterPro" id="IPR034351">
    <property type="entry name" value="Nrp1_RRM"/>
</dbReference>
<evidence type="ECO:0000259" key="14">
    <source>
        <dbReference type="PROSITE" id="PS50102"/>
    </source>
</evidence>
<dbReference type="SUPFAM" id="SSF54928">
    <property type="entry name" value="RNA-binding domain, RBD"/>
    <property type="match status" value="1"/>
</dbReference>
<feature type="compositionally biased region" description="Gly residues" evidence="13">
    <location>
        <begin position="629"/>
        <end position="640"/>
    </location>
</feature>
<dbReference type="GO" id="GO:0003729">
    <property type="term" value="F:mRNA binding"/>
    <property type="evidence" value="ECO:0007669"/>
    <property type="project" value="TreeGrafter"/>
</dbReference>
<dbReference type="InterPro" id="IPR001876">
    <property type="entry name" value="Znf_RanBP2"/>
</dbReference>
<dbReference type="Gene3D" id="4.10.1060.10">
    <property type="entry name" value="Zinc finger, RanBP2-type"/>
    <property type="match status" value="2"/>
</dbReference>
<dbReference type="PANTHER" id="PTHR23111:SF40">
    <property type="entry name" value="RNA-BINDING PROTEIN INVOLVED IN HETEROCHROMATIN ASSEMBLY-RELATED"/>
    <property type="match status" value="1"/>
</dbReference>
<dbReference type="GO" id="GO:0000175">
    <property type="term" value="F:3'-5'-RNA exonuclease activity"/>
    <property type="evidence" value="ECO:0007669"/>
    <property type="project" value="InterPro"/>
</dbReference>
<dbReference type="CDD" id="cd12452">
    <property type="entry name" value="RRM_ARP_like"/>
    <property type="match status" value="1"/>
</dbReference>
<dbReference type="InterPro" id="IPR036397">
    <property type="entry name" value="RNaseH_sf"/>
</dbReference>
<feature type="domain" description="RanBP2-type" evidence="15">
    <location>
        <begin position="506"/>
        <end position="537"/>
    </location>
</feature>
<dbReference type="PANTHER" id="PTHR23111">
    <property type="entry name" value="ZINC FINGER PROTEIN"/>
    <property type="match status" value="1"/>
</dbReference>
<comment type="subcellular location">
    <subcellularLocation>
        <location evidence="2">Chromosome</location>
    </subcellularLocation>
    <subcellularLocation>
        <location evidence="1">Nucleus</location>
    </subcellularLocation>
</comment>
<evidence type="ECO:0008006" key="18">
    <source>
        <dbReference type="Google" id="ProtNLM"/>
    </source>
</evidence>
<evidence type="ECO:0000256" key="4">
    <source>
        <dbReference type="ARBA" id="ARBA00022553"/>
    </source>
</evidence>
<keyword evidence="9 11" id="KW-0694">RNA-binding</keyword>
<evidence type="ECO:0000313" key="17">
    <source>
        <dbReference type="Proteomes" id="UP000308549"/>
    </source>
</evidence>
<keyword evidence="8" id="KW-0862">Zinc</keyword>
<dbReference type="PROSITE" id="PS50102">
    <property type="entry name" value="RRM"/>
    <property type="match status" value="1"/>
</dbReference>
<feature type="region of interest" description="Disordered" evidence="13">
    <location>
        <begin position="1"/>
        <end position="35"/>
    </location>
</feature>
<dbReference type="InterPro" id="IPR047201">
    <property type="entry name" value="ERI-1_3'hExo-like"/>
</dbReference>
<feature type="domain" description="RanBP2-type" evidence="15">
    <location>
        <begin position="418"/>
        <end position="447"/>
    </location>
</feature>
<dbReference type="Proteomes" id="UP000308549">
    <property type="component" value="Unassembled WGS sequence"/>
</dbReference>
<dbReference type="OrthoDB" id="448399at2759"/>
<dbReference type="PROSITE" id="PS50199">
    <property type="entry name" value="ZF_RANBP2_2"/>
    <property type="match status" value="2"/>
</dbReference>
<evidence type="ECO:0000256" key="12">
    <source>
        <dbReference type="PROSITE-ProRule" id="PRU00322"/>
    </source>
</evidence>
<feature type="compositionally biased region" description="Gly residues" evidence="13">
    <location>
        <begin position="658"/>
        <end position="678"/>
    </location>
</feature>
<evidence type="ECO:0000313" key="16">
    <source>
        <dbReference type="EMBL" id="TKA24646.1"/>
    </source>
</evidence>
<dbReference type="AlphaFoldDB" id="A0A4U0TRU6"/>
<dbReference type="Pfam" id="PF00641">
    <property type="entry name" value="Zn_ribbon_RanBP"/>
    <property type="match status" value="2"/>
</dbReference>
<feature type="compositionally biased region" description="Low complexity" evidence="13">
    <location>
        <begin position="567"/>
        <end position="582"/>
    </location>
</feature>
<evidence type="ECO:0000256" key="5">
    <source>
        <dbReference type="ARBA" id="ARBA00022723"/>
    </source>
</evidence>
<evidence type="ECO:0000256" key="6">
    <source>
        <dbReference type="ARBA" id="ARBA00022737"/>
    </source>
</evidence>
<dbReference type="InterPro" id="IPR012337">
    <property type="entry name" value="RNaseH-like_sf"/>
</dbReference>
<feature type="compositionally biased region" description="Pro residues" evidence="13">
    <location>
        <begin position="557"/>
        <end position="566"/>
    </location>
</feature>
<evidence type="ECO:0000259" key="15">
    <source>
        <dbReference type="PROSITE" id="PS50199"/>
    </source>
</evidence>
<keyword evidence="5" id="KW-0479">Metal-binding</keyword>
<feature type="domain" description="RRM" evidence="14">
    <location>
        <begin position="311"/>
        <end position="389"/>
    </location>
</feature>
<feature type="region of interest" description="Disordered" evidence="13">
    <location>
        <begin position="385"/>
        <end position="418"/>
    </location>
</feature>
<dbReference type="PROSITE" id="PS01358">
    <property type="entry name" value="ZF_RANBP2_1"/>
    <property type="match status" value="2"/>
</dbReference>
<feature type="compositionally biased region" description="Polar residues" evidence="13">
    <location>
        <begin position="10"/>
        <end position="22"/>
    </location>
</feature>
<dbReference type="InterPro" id="IPR012677">
    <property type="entry name" value="Nucleotide-bd_a/b_plait_sf"/>
</dbReference>
<dbReference type="EMBL" id="NAJL01000042">
    <property type="protein sequence ID" value="TKA24646.1"/>
    <property type="molecule type" value="Genomic_DNA"/>
</dbReference>
<keyword evidence="4" id="KW-0597">Phosphoprotein</keyword>